<comment type="caution">
    <text evidence="2">The sequence shown here is derived from an EMBL/GenBank/DDBJ whole genome shotgun (WGS) entry which is preliminary data.</text>
</comment>
<dbReference type="RefSeq" id="WP_043413541.1">
    <property type="nucleotide sequence ID" value="NZ_JPMI01000394.1"/>
</dbReference>
<reference evidence="2 3" key="1">
    <citation type="submission" date="2014-07" db="EMBL/GenBank/DDBJ databases">
        <title>Draft Genome Sequence of Gephyronic Acid Producer, Cystobacter violaceus Strain Cb vi76.</title>
        <authorList>
            <person name="Stevens D.C."/>
            <person name="Young J."/>
            <person name="Carmichael R."/>
            <person name="Tan J."/>
            <person name="Taylor R.E."/>
        </authorList>
    </citation>
    <scope>NUCLEOTIDE SEQUENCE [LARGE SCALE GENOMIC DNA]</scope>
    <source>
        <strain evidence="2 3">Cb vi76</strain>
    </source>
</reference>
<protein>
    <submittedName>
        <fullName evidence="2">Uncharacterized protein</fullName>
    </submittedName>
</protein>
<proteinExistence type="predicted"/>
<dbReference type="AlphaFoldDB" id="A0A084SF21"/>
<feature type="chain" id="PRO_5001781427" evidence="1">
    <location>
        <begin position="25"/>
        <end position="294"/>
    </location>
</feature>
<evidence type="ECO:0000313" key="2">
    <source>
        <dbReference type="EMBL" id="KFA87056.1"/>
    </source>
</evidence>
<gene>
    <name evidence="2" type="ORF">Q664_50165</name>
</gene>
<accession>A0A084SF21</accession>
<feature type="signal peptide" evidence="1">
    <location>
        <begin position="1"/>
        <end position="24"/>
    </location>
</feature>
<dbReference type="EMBL" id="JPMI01000394">
    <property type="protein sequence ID" value="KFA87056.1"/>
    <property type="molecule type" value="Genomic_DNA"/>
</dbReference>
<dbReference type="Proteomes" id="UP000028547">
    <property type="component" value="Unassembled WGS sequence"/>
</dbReference>
<evidence type="ECO:0000313" key="3">
    <source>
        <dbReference type="Proteomes" id="UP000028547"/>
    </source>
</evidence>
<keyword evidence="1" id="KW-0732">Signal</keyword>
<name>A0A084SF21_9BACT</name>
<sequence>MTRRIPLCLGSALLALGLSQSAFASGLSDFRAGKDVYVNALVVEFDGKTHVTAAHQLPKEAGSLTISVSAADLGLAGTSQRITLTGTQEPGSSTITWSVNQTFQPPLFVGNRNYIDSVSGKIVTKIWLGSGKAAANCERPPCRRNTTFELAPGSDITLAGHSEGNIAWTQPVRLLEMKGVGGLEQPTLAGMYIEGPTPLCSKADEKTPLTVGAWLNTAVTAGSTVIDFSSSNPSKISVPKRIGLSSGSGRLVFDAYIQPGASGRITLSASSNGVKDSRTVTLLSPEDPACQGRF</sequence>
<organism evidence="2 3">
    <name type="scientific">Archangium violaceum Cb vi76</name>
    <dbReference type="NCBI Taxonomy" id="1406225"/>
    <lineage>
        <taxon>Bacteria</taxon>
        <taxon>Pseudomonadati</taxon>
        <taxon>Myxococcota</taxon>
        <taxon>Myxococcia</taxon>
        <taxon>Myxococcales</taxon>
        <taxon>Cystobacterineae</taxon>
        <taxon>Archangiaceae</taxon>
        <taxon>Archangium</taxon>
    </lineage>
</organism>
<evidence type="ECO:0000256" key="1">
    <source>
        <dbReference type="SAM" id="SignalP"/>
    </source>
</evidence>